<dbReference type="EMBL" id="LDQA01000067">
    <property type="protein sequence ID" value="KTR02789.1"/>
    <property type="molecule type" value="Genomic_DNA"/>
</dbReference>
<evidence type="ECO:0000313" key="6">
    <source>
        <dbReference type="Proteomes" id="UP000078529"/>
    </source>
</evidence>
<name>A0A175RJ15_9HYPH</name>
<evidence type="ECO:0000259" key="4">
    <source>
        <dbReference type="Pfam" id="PF04536"/>
    </source>
</evidence>
<feature type="compositionally biased region" description="Gly residues" evidence="1">
    <location>
        <begin position="236"/>
        <end position="271"/>
    </location>
</feature>
<evidence type="ECO:0000256" key="2">
    <source>
        <dbReference type="SAM" id="Phobius"/>
    </source>
</evidence>
<reference evidence="5 6" key="1">
    <citation type="journal article" date="2016" name="Front. Microbiol.">
        <title>Genomic Resource of Rice Seed Associated Bacteria.</title>
        <authorList>
            <person name="Midha S."/>
            <person name="Bansal K."/>
            <person name="Sharma S."/>
            <person name="Kumar N."/>
            <person name="Patil P.P."/>
            <person name="Chaudhry V."/>
            <person name="Patil P.B."/>
        </authorList>
    </citation>
    <scope>NUCLEOTIDE SEQUENCE [LARGE SCALE GENOMIC DNA]</scope>
    <source>
        <strain evidence="5 6">NS365</strain>
    </source>
</reference>
<keyword evidence="2" id="KW-0812">Transmembrane</keyword>
<keyword evidence="2" id="KW-0472">Membrane</keyword>
<accession>A0A175RJ15</accession>
<dbReference type="PATRIC" id="fig|401562.4.peg.4147"/>
<keyword evidence="3" id="KW-0732">Signal</keyword>
<evidence type="ECO:0000256" key="1">
    <source>
        <dbReference type="SAM" id="MobiDB-lite"/>
    </source>
</evidence>
<dbReference type="InterPro" id="IPR007621">
    <property type="entry name" value="TPM_dom"/>
</dbReference>
<dbReference type="Pfam" id="PF04536">
    <property type="entry name" value="TPM_phosphatase"/>
    <property type="match status" value="1"/>
</dbReference>
<feature type="signal peptide" evidence="3">
    <location>
        <begin position="1"/>
        <end position="22"/>
    </location>
</feature>
<feature type="region of interest" description="Disordered" evidence="1">
    <location>
        <begin position="233"/>
        <end position="271"/>
    </location>
</feature>
<sequence>MRFWAAALVLLAAILLVSPAGAQTFPPLTGRVVDAAGLLDPATRAALTRELEAFETRSSDQVVVATVPDLQGYEIEDYGYRLGRAWGIGQKGENNGVILLVSRGDRRVRIEVGYGLEGTLTDALSRLVIEGDILPRFRANDYAGGIKAGTEAILQILGGDAAEVKARAERNRGWQEGDGGGWLTLGVILFILAVAIGPLVLAFLARLFGGGGRGGPGGGTPLPVRRRRRALPVGPVWGGGMGSGWGGGGSSSGGFSGSGGSFGGGGASGSW</sequence>
<proteinExistence type="predicted"/>
<feature type="transmembrane region" description="Helical" evidence="2">
    <location>
        <begin position="182"/>
        <end position="204"/>
    </location>
</feature>
<feature type="domain" description="TPM" evidence="4">
    <location>
        <begin position="32"/>
        <end position="155"/>
    </location>
</feature>
<keyword evidence="6" id="KW-1185">Reference proteome</keyword>
<comment type="caution">
    <text evidence="5">The sequence shown here is derived from an EMBL/GenBank/DDBJ whole genome shotgun (WGS) entry which is preliminary data.</text>
</comment>
<evidence type="ECO:0000256" key="3">
    <source>
        <dbReference type="SAM" id="SignalP"/>
    </source>
</evidence>
<dbReference type="Proteomes" id="UP000078529">
    <property type="component" value="Unassembled WGS sequence"/>
</dbReference>
<dbReference type="PANTHER" id="PTHR30373">
    <property type="entry name" value="UPF0603 PROTEIN YGCG"/>
    <property type="match status" value="1"/>
</dbReference>
<gene>
    <name evidence="5" type="ORF">NS365_20585</name>
</gene>
<dbReference type="PANTHER" id="PTHR30373:SF2">
    <property type="entry name" value="UPF0603 PROTEIN YGCG"/>
    <property type="match status" value="1"/>
</dbReference>
<organism evidence="5 6">
    <name type="scientific">Aureimonas ureilytica</name>
    <dbReference type="NCBI Taxonomy" id="401562"/>
    <lineage>
        <taxon>Bacteria</taxon>
        <taxon>Pseudomonadati</taxon>
        <taxon>Pseudomonadota</taxon>
        <taxon>Alphaproteobacteria</taxon>
        <taxon>Hyphomicrobiales</taxon>
        <taxon>Aurantimonadaceae</taxon>
        <taxon>Aureimonas</taxon>
    </lineage>
</organism>
<keyword evidence="2" id="KW-1133">Transmembrane helix</keyword>
<dbReference type="AlphaFoldDB" id="A0A175RJ15"/>
<dbReference type="Gene3D" id="3.10.310.50">
    <property type="match status" value="1"/>
</dbReference>
<feature type="chain" id="PRO_5008042002" evidence="3">
    <location>
        <begin position="23"/>
        <end position="271"/>
    </location>
</feature>
<protein>
    <submittedName>
        <fullName evidence="5">Membrane protein</fullName>
    </submittedName>
</protein>
<evidence type="ECO:0000313" key="5">
    <source>
        <dbReference type="EMBL" id="KTR02789.1"/>
    </source>
</evidence>